<evidence type="ECO:0000313" key="1">
    <source>
        <dbReference type="EMBL" id="RRD59144.1"/>
    </source>
</evidence>
<evidence type="ECO:0000313" key="4">
    <source>
        <dbReference type="Proteomes" id="UP000279860"/>
    </source>
</evidence>
<dbReference type="InterPro" id="IPR025591">
    <property type="entry name" value="RloB"/>
</dbReference>
<proteinExistence type="predicted"/>
<dbReference type="EMBL" id="RQYN01000032">
    <property type="protein sequence ID" value="RRD73857.1"/>
    <property type="molecule type" value="Genomic_DNA"/>
</dbReference>
<accession>A0A3P1YTB4</accession>
<dbReference type="OrthoDB" id="1366690at2"/>
<dbReference type="Pfam" id="PF13707">
    <property type="entry name" value="RloB"/>
    <property type="match status" value="1"/>
</dbReference>
<evidence type="ECO:0000313" key="3">
    <source>
        <dbReference type="Proteomes" id="UP000278609"/>
    </source>
</evidence>
<dbReference type="AlphaFoldDB" id="A0A3P1YTB4"/>
<comment type="caution">
    <text evidence="2">The sequence shown here is derived from an EMBL/GenBank/DDBJ whole genome shotgun (WGS) entry which is preliminary data.</text>
</comment>
<dbReference type="Proteomes" id="UP000279860">
    <property type="component" value="Unassembled WGS sequence"/>
</dbReference>
<sequence length="209" mass="25106">MRKRRTPRKVNPTFAVVVDGETEMWYLKMLQQNERDLRITIKPEIPKRKNIEEQYKRVCAFSDKRKEYDKVFWVVDFDAIIKETRETAKNKKSSLDFFIEYRHKINKKYPHVVVIVNNPCLEFWFLLHFEQTSKYFTADEAEKQLKKHMADYEKTEKYFKKANNDIYQRLRPHLTDAIRHSLALGGFSDEAPKKAMSEMELLFQSLGLD</sequence>
<dbReference type="Proteomes" id="UP000278609">
    <property type="component" value="Unassembled WGS sequence"/>
</dbReference>
<dbReference type="RefSeq" id="WP_124752288.1">
    <property type="nucleotide sequence ID" value="NZ_RQYN01000032.1"/>
</dbReference>
<gene>
    <name evidence="1" type="ORF">EII40_11025</name>
    <name evidence="2" type="ORF">EII41_08870</name>
</gene>
<evidence type="ECO:0000313" key="2">
    <source>
        <dbReference type="EMBL" id="RRD73857.1"/>
    </source>
</evidence>
<dbReference type="EMBL" id="RQYS01000052">
    <property type="protein sequence ID" value="RRD59144.1"/>
    <property type="molecule type" value="Genomic_DNA"/>
</dbReference>
<name>A0A3P1YTB4_TANFO</name>
<organism evidence="2 4">
    <name type="scientific">Tannerella forsythia</name>
    <name type="common">Bacteroides forsythus</name>
    <dbReference type="NCBI Taxonomy" id="28112"/>
    <lineage>
        <taxon>Bacteria</taxon>
        <taxon>Pseudomonadati</taxon>
        <taxon>Bacteroidota</taxon>
        <taxon>Bacteroidia</taxon>
        <taxon>Bacteroidales</taxon>
        <taxon>Tannerellaceae</taxon>
        <taxon>Tannerella</taxon>
    </lineage>
</organism>
<protein>
    <submittedName>
        <fullName evidence="2">RloB domain-containing protein</fullName>
    </submittedName>
</protein>
<reference evidence="3 4" key="1">
    <citation type="submission" date="2018-11" db="EMBL/GenBank/DDBJ databases">
        <title>Genomes From Bacteria Associated with the Canine Oral Cavity: a Test Case for Automated Genome-Based Taxonomic Assignment.</title>
        <authorList>
            <person name="Coil D.A."/>
            <person name="Jospin G."/>
            <person name="Darling A.E."/>
            <person name="Wallis C."/>
            <person name="Davis I.J."/>
            <person name="Harris S."/>
            <person name="Eisen J.A."/>
            <person name="Holcombe L.J."/>
            <person name="O'Flynn C."/>
        </authorList>
    </citation>
    <scope>NUCLEOTIDE SEQUENCE [LARGE SCALE GENOMIC DNA]</scope>
    <source>
        <strain evidence="2 4">OH1426_COT-023</strain>
        <strain evidence="1 3">OH2617_COT-023</strain>
    </source>
</reference>